<dbReference type="PANTHER" id="PTHR42281:SF1">
    <property type="entry name" value="ACETYL-COA DECARBONYLASE_SYNTHASE COMPLEX SUBUNIT BETA 1"/>
    <property type="match status" value="1"/>
</dbReference>
<keyword evidence="6" id="KW-0411">Iron-sulfur</keyword>
<evidence type="ECO:0000313" key="10">
    <source>
        <dbReference type="Proteomes" id="UP000229641"/>
    </source>
</evidence>
<evidence type="ECO:0000256" key="1">
    <source>
        <dbReference type="ARBA" id="ARBA00012244"/>
    </source>
</evidence>
<dbReference type="InterPro" id="IPR041350">
    <property type="entry name" value="CODH_A_N"/>
</dbReference>
<dbReference type="Gene3D" id="3.40.970.20">
    <property type="entry name" value="Carbon monoxide dehydrogenase alpha subunit. Chain D, domain 4"/>
    <property type="match status" value="1"/>
</dbReference>
<dbReference type="PANTHER" id="PTHR42281">
    <property type="match status" value="1"/>
</dbReference>
<dbReference type="InterPro" id="IPR011254">
    <property type="entry name" value="Prismane-like_sf"/>
</dbReference>
<keyword evidence="2" id="KW-0533">Nickel</keyword>
<keyword evidence="3" id="KW-0808">Transferase</keyword>
<dbReference type="SUPFAM" id="SSF56821">
    <property type="entry name" value="Prismane protein-like"/>
    <property type="match status" value="1"/>
</dbReference>
<dbReference type="Pfam" id="PF19436">
    <property type="entry name" value="ACS_CODH_B_C"/>
    <property type="match status" value="1"/>
</dbReference>
<dbReference type="Gene3D" id="3.30.1650.10">
    <property type="entry name" value="Bifunctional carbon monoxide dehydrogenase/acetyl-coa synthase(codh/acs), Chain M, domain 3"/>
    <property type="match status" value="1"/>
</dbReference>
<dbReference type="NCBIfam" id="NF003379">
    <property type="entry name" value="PRK04456.1"/>
    <property type="match status" value="1"/>
</dbReference>
<name>A0A2H0LWV9_9BACT</name>
<dbReference type="Gene3D" id="1.10.8.190">
    <property type="entry name" value="Carbon monoxide dehydrogenase alpha subunit. Chain M, domain 1"/>
    <property type="match status" value="1"/>
</dbReference>
<protein>
    <recommendedName>
        <fullName evidence="1">CO-methylating acetyl-CoA synthase</fullName>
        <ecNumber evidence="1">2.3.1.169</ecNumber>
    </recommendedName>
</protein>
<dbReference type="EC" id="2.3.1.169" evidence="1"/>
<organism evidence="9 10">
    <name type="scientific">Candidatus Ghiorseimicrobium undicola</name>
    <dbReference type="NCBI Taxonomy" id="1974746"/>
    <lineage>
        <taxon>Bacteria</taxon>
        <taxon>Pseudomonadati</taxon>
        <taxon>Candidatus Omnitrophota</taxon>
        <taxon>Candidatus Ghiorseimicrobium</taxon>
    </lineage>
</organism>
<evidence type="ECO:0000259" key="7">
    <source>
        <dbReference type="Pfam" id="PF18537"/>
    </source>
</evidence>
<evidence type="ECO:0000256" key="6">
    <source>
        <dbReference type="ARBA" id="ARBA00023014"/>
    </source>
</evidence>
<evidence type="ECO:0000256" key="3">
    <source>
        <dbReference type="ARBA" id="ARBA00022679"/>
    </source>
</evidence>
<dbReference type="InterPro" id="IPR016099">
    <property type="entry name" value="Prismane-like_a/b-sand"/>
</dbReference>
<evidence type="ECO:0000256" key="2">
    <source>
        <dbReference type="ARBA" id="ARBA00022596"/>
    </source>
</evidence>
<evidence type="ECO:0000256" key="5">
    <source>
        <dbReference type="ARBA" id="ARBA00023004"/>
    </source>
</evidence>
<dbReference type="Pfam" id="PF18537">
    <property type="entry name" value="CODH_A_N"/>
    <property type="match status" value="1"/>
</dbReference>
<keyword evidence="4" id="KW-0479">Metal-binding</keyword>
<reference evidence="9 10" key="1">
    <citation type="submission" date="2017-09" db="EMBL/GenBank/DDBJ databases">
        <title>Depth-based differentiation of microbial function through sediment-hosted aquifers and enrichment of novel symbionts in the deep terrestrial subsurface.</title>
        <authorList>
            <person name="Probst A.J."/>
            <person name="Ladd B."/>
            <person name="Jarett J.K."/>
            <person name="Geller-Mcgrath D.E."/>
            <person name="Sieber C.M."/>
            <person name="Emerson J.B."/>
            <person name="Anantharaman K."/>
            <person name="Thomas B.C."/>
            <person name="Malmstrom R."/>
            <person name="Stieglmeier M."/>
            <person name="Klingl A."/>
            <person name="Woyke T."/>
            <person name="Ryan C.M."/>
            <person name="Banfield J.F."/>
        </authorList>
    </citation>
    <scope>NUCLEOTIDE SEQUENCE [LARGE SCALE GENOMIC DNA]</scope>
    <source>
        <strain evidence="9">CG11_big_fil_rev_8_21_14_0_20_42_13</strain>
    </source>
</reference>
<feature type="domain" description="Carbon monoxide dehydrogenase subunit alpha ,N-terminal" evidence="7">
    <location>
        <begin position="22"/>
        <end position="110"/>
    </location>
</feature>
<dbReference type="NCBIfam" id="TIGR00316">
    <property type="entry name" value="cdhC"/>
    <property type="match status" value="1"/>
</dbReference>
<dbReference type="EMBL" id="PCWA01000084">
    <property type="protein sequence ID" value="PIQ88866.1"/>
    <property type="molecule type" value="Genomic_DNA"/>
</dbReference>
<dbReference type="InterPro" id="IPR045822">
    <property type="entry name" value="ACS_CODH_B_C"/>
</dbReference>
<dbReference type="NCBIfam" id="NF040764">
    <property type="entry name" value="CODH_ACS_al_bet"/>
    <property type="match status" value="1"/>
</dbReference>
<sequence length="726" mass="79825">MSKIVAQAVIRGAIKITKQAEEDLLKAISDKGESQKVEFPETAFYFPMANALLAAEVKTLGDARKILGHAKGLLPQEPSLHLWLPYLGSALDAGIATLLSEEIIVAVRYLYGTEPQPDCEGFFTDTIMRSLGIQLVDGRMPGFAAILGAAPDNKIALDIIRQLQERNILIFVGSSSNGRSIVDQLKEEEVQMGWDNYIVPYGRDTISAIYPLNWAIRSALTFGGLKPGQARKNLLYCKERVFAFGLALGLVDDEKYATGAGAINMGFPVIADTDIPEIHPTGITTYEALVKELDYKKIVPRCIEVRGVKVKVANIPIPVLYGAAFEGERVRKEQVFAEFGGKSSMAFEYLKSVDNDTINDGDTEVIGPDIDKLPEGSKSMPLAIVVEVSGRKMQKDFEPILERQIHHYINCAMGLMHVGQRDMNWIRINKDAAKKGFLLKHMGVILHAKLHEEYSAIIDKVSTKIYTKKEDVERLIAEAQKVYAERDERISGMTDESVDTFFSCTLCQSFAPNHVCVITPERLGLCGAYSWLDAKASFEIIPTGPNQPIEKGGPIDENLGQWKNVNDFFNAKSNKSIDRVSMYSIMDSPQTSCGCFECIVAIIPEANGVMVVHRDYSGMTPSGMNFTTLAGSVGGGVQTPGFLGVGKLYIASKKFISAEGGLPRLVWMPKELKDILADKLKKRSEELGMPDLLDKIADETNATSSEELLPYLEKVQHPALGLAALM</sequence>
<dbReference type="Proteomes" id="UP000229641">
    <property type="component" value="Unassembled WGS sequence"/>
</dbReference>
<evidence type="ECO:0000259" key="8">
    <source>
        <dbReference type="Pfam" id="PF19436"/>
    </source>
</evidence>
<keyword evidence="5" id="KW-0408">Iron</keyword>
<dbReference type="GO" id="GO:0043884">
    <property type="term" value="F:CO-methylating acetyl-CoA synthase activity"/>
    <property type="evidence" value="ECO:0007669"/>
    <property type="project" value="UniProtKB-EC"/>
</dbReference>
<evidence type="ECO:0000256" key="4">
    <source>
        <dbReference type="ARBA" id="ARBA00022723"/>
    </source>
</evidence>
<dbReference type="Gene3D" id="3.40.50.2030">
    <property type="match status" value="1"/>
</dbReference>
<accession>A0A2H0LWV9</accession>
<dbReference type="InterPro" id="IPR004461">
    <property type="entry name" value="CO_DH/Ac-CoA_synth_bsu"/>
</dbReference>
<dbReference type="GO" id="GO:0051536">
    <property type="term" value="F:iron-sulfur cluster binding"/>
    <property type="evidence" value="ECO:0007669"/>
    <property type="project" value="UniProtKB-KW"/>
</dbReference>
<dbReference type="AlphaFoldDB" id="A0A2H0LWV9"/>
<evidence type="ECO:0000313" key="9">
    <source>
        <dbReference type="EMBL" id="PIQ88866.1"/>
    </source>
</evidence>
<proteinExistence type="predicted"/>
<feature type="domain" description="CO dehydrogenase/acetyl-CoA synthase complex beta subunit C-terminal" evidence="8">
    <location>
        <begin position="483"/>
        <end position="726"/>
    </location>
</feature>
<comment type="caution">
    <text evidence="9">The sequence shown here is derived from an EMBL/GenBank/DDBJ whole genome shotgun (WGS) entry which is preliminary data.</text>
</comment>
<dbReference type="InterPro" id="IPR038571">
    <property type="entry name" value="CO_DH/Ac-CoA_synth_bsu_3_sf"/>
</dbReference>
<gene>
    <name evidence="9" type="primary">cdhC</name>
    <name evidence="9" type="ORF">COV72_06205</name>
</gene>
<dbReference type="Gene3D" id="3.40.1470.10">
    <property type="entry name" value="Bifunctional carbon monoxide dehydrogenase/acetyl-coa synthase(codh/acs), Chain M, domain 5"/>
    <property type="match status" value="1"/>
</dbReference>
<dbReference type="Pfam" id="PF03598">
    <property type="entry name" value="CdhC"/>
    <property type="match status" value="1"/>
</dbReference>
<dbReference type="NCBIfam" id="NF007078">
    <property type="entry name" value="PRK09529.1"/>
    <property type="match status" value="1"/>
</dbReference>
<dbReference type="GO" id="GO:0006084">
    <property type="term" value="P:acetyl-CoA metabolic process"/>
    <property type="evidence" value="ECO:0007669"/>
    <property type="project" value="InterPro"/>
</dbReference>
<dbReference type="GO" id="GO:0046872">
    <property type="term" value="F:metal ion binding"/>
    <property type="evidence" value="ECO:0007669"/>
    <property type="project" value="UniProtKB-KW"/>
</dbReference>
<dbReference type="GO" id="GO:0043885">
    <property type="term" value="F:anaerobic carbon-monoxide dehydrogenase activity"/>
    <property type="evidence" value="ECO:0007669"/>
    <property type="project" value="InterPro"/>
</dbReference>